<reference evidence="1" key="1">
    <citation type="submission" date="2022-07" db="EMBL/GenBank/DDBJ databases">
        <title>Phylogenomic reconstructions and comparative analyses of Kickxellomycotina fungi.</title>
        <authorList>
            <person name="Reynolds N.K."/>
            <person name="Stajich J.E."/>
            <person name="Barry K."/>
            <person name="Grigoriev I.V."/>
            <person name="Crous P."/>
            <person name="Smith M.E."/>
        </authorList>
    </citation>
    <scope>NUCLEOTIDE SEQUENCE</scope>
    <source>
        <strain evidence="1">CBS 102833</strain>
    </source>
</reference>
<name>A0ACC1L0A1_9FUNG</name>
<gene>
    <name evidence="1" type="ORF">H4S07_005649</name>
</gene>
<accession>A0ACC1L0A1</accession>
<comment type="caution">
    <text evidence="1">The sequence shown here is derived from an EMBL/GenBank/DDBJ whole genome shotgun (WGS) entry which is preliminary data.</text>
</comment>
<proteinExistence type="predicted"/>
<dbReference type="EMBL" id="JANBUP010002887">
    <property type="protein sequence ID" value="KAJ2798614.1"/>
    <property type="molecule type" value="Genomic_DNA"/>
</dbReference>
<sequence length="148" mass="16014">MPVAPIEPNLVRANVCGTCQQRSRRALEAINEPDIPVGAPTPSDFRRNRSIVSTVRESQSRSQTLYPVTTLAVPEASNRQLPQITEVATPVHRSPELDATQGDPSSSPRLPPPCVTTDAAESPLGCLGRAPRKRTTPDSNSPPILLYR</sequence>
<dbReference type="Proteomes" id="UP001140096">
    <property type="component" value="Unassembled WGS sequence"/>
</dbReference>
<evidence type="ECO:0000313" key="2">
    <source>
        <dbReference type="Proteomes" id="UP001140096"/>
    </source>
</evidence>
<organism evidence="1 2">
    <name type="scientific">Coemansia furcata</name>
    <dbReference type="NCBI Taxonomy" id="417177"/>
    <lineage>
        <taxon>Eukaryota</taxon>
        <taxon>Fungi</taxon>
        <taxon>Fungi incertae sedis</taxon>
        <taxon>Zoopagomycota</taxon>
        <taxon>Kickxellomycotina</taxon>
        <taxon>Kickxellomycetes</taxon>
        <taxon>Kickxellales</taxon>
        <taxon>Kickxellaceae</taxon>
        <taxon>Coemansia</taxon>
    </lineage>
</organism>
<protein>
    <submittedName>
        <fullName evidence="1">Uncharacterized protein</fullName>
    </submittedName>
</protein>
<evidence type="ECO:0000313" key="1">
    <source>
        <dbReference type="EMBL" id="KAJ2798614.1"/>
    </source>
</evidence>
<keyword evidence="2" id="KW-1185">Reference proteome</keyword>